<gene>
    <name evidence="2" type="ORF">CYY_003461</name>
</gene>
<feature type="region of interest" description="Disordered" evidence="1">
    <location>
        <begin position="114"/>
        <end position="153"/>
    </location>
</feature>
<dbReference type="SUPFAM" id="SSF51556">
    <property type="entry name" value="Metallo-dependent hydrolases"/>
    <property type="match status" value="1"/>
</dbReference>
<dbReference type="PANTHER" id="PTHR47345:SF1">
    <property type="entry name" value="CUT9-INTERACTING PROTEIN SCN1"/>
    <property type="match status" value="1"/>
</dbReference>
<name>A0A8J4PUQ4_9MYCE</name>
<dbReference type="InterPro" id="IPR032466">
    <property type="entry name" value="Metal_Hydrolase"/>
</dbReference>
<dbReference type="Gene3D" id="3.20.20.140">
    <property type="entry name" value="Metal-dependent hydrolases"/>
    <property type="match status" value="1"/>
</dbReference>
<dbReference type="EMBL" id="AJWJ01000108">
    <property type="protein sequence ID" value="KAF2075243.1"/>
    <property type="molecule type" value="Genomic_DNA"/>
</dbReference>
<reference evidence="2" key="1">
    <citation type="submission" date="2020-01" db="EMBL/GenBank/DDBJ databases">
        <title>Development of genomics and gene disruption for Polysphondylium violaceum indicates a role for the polyketide synthase stlB in stalk morphogenesis.</title>
        <authorList>
            <person name="Narita B."/>
            <person name="Kawabe Y."/>
            <person name="Kin K."/>
            <person name="Saito T."/>
            <person name="Gibbs R."/>
            <person name="Kuspa A."/>
            <person name="Muzny D."/>
            <person name="Queller D."/>
            <person name="Richards S."/>
            <person name="Strassman J."/>
            <person name="Sucgang R."/>
            <person name="Worley K."/>
            <person name="Schaap P."/>
        </authorList>
    </citation>
    <scope>NUCLEOTIDE SEQUENCE</scope>
    <source>
        <strain evidence="2">QSvi11</strain>
    </source>
</reference>
<dbReference type="AlphaFoldDB" id="A0A8J4PUQ4"/>
<accession>A0A8J4PUQ4</accession>
<keyword evidence="3" id="KW-1185">Reference proteome</keyword>
<dbReference type="Pfam" id="PF01026">
    <property type="entry name" value="TatD_DNase"/>
    <property type="match status" value="1"/>
</dbReference>
<evidence type="ECO:0000256" key="1">
    <source>
        <dbReference type="SAM" id="MobiDB-lite"/>
    </source>
</evidence>
<protein>
    <submittedName>
        <fullName evidence="2">Uncharacterized protein</fullName>
    </submittedName>
</protein>
<proteinExistence type="predicted"/>
<evidence type="ECO:0000313" key="3">
    <source>
        <dbReference type="Proteomes" id="UP000695562"/>
    </source>
</evidence>
<dbReference type="PANTHER" id="PTHR47345">
    <property type="entry name" value="CUT9-INTERACTING PROTEIN SCN1"/>
    <property type="match status" value="1"/>
</dbReference>
<feature type="compositionally biased region" description="Low complexity" evidence="1">
    <location>
        <begin position="140"/>
        <end position="153"/>
    </location>
</feature>
<evidence type="ECO:0000313" key="2">
    <source>
        <dbReference type="EMBL" id="KAF2075243.1"/>
    </source>
</evidence>
<sequence length="345" mass="39374">MTPMEDQQQQQESEQKIEFDLHKHDIIDTHCHIQEDTDSIEKAVALPFAKSWLMGTTVADWDRVDSLANAFEQQQRGDHVLRCFGIHPWFVYQYHPPKELLGLPITTSLVQVKPKEGEGQLKEAEGEGEEEEESGKCSCTSNDNTTSSNSNSNEIYKIDNTWEEKMKALLEKYPEAMVGEIGVDKVTKVKATGKNEQEAQWLFLSKQIAMAKQYDRLVSLHCVQLHGKLLDFFMALPIDQFPKRIALHTFGGKPSTVSQFSKMKDTKGDRFYFGISFINLTSSRIEKLIQAIPDDRLLLESDQNTPLEAEQSLFRVIQTVSKSKNWSIEATIQKTKLNALRFLSK</sequence>
<dbReference type="Proteomes" id="UP000695562">
    <property type="component" value="Unassembled WGS sequence"/>
</dbReference>
<dbReference type="OrthoDB" id="413993at2759"/>
<dbReference type="InterPro" id="IPR001130">
    <property type="entry name" value="TatD-like"/>
</dbReference>
<feature type="compositionally biased region" description="Basic and acidic residues" evidence="1">
    <location>
        <begin position="114"/>
        <end position="125"/>
    </location>
</feature>
<dbReference type="InterPro" id="IPR053044">
    <property type="entry name" value="Metallo-hydrolase/TatD-type"/>
</dbReference>
<comment type="caution">
    <text evidence="2">The sequence shown here is derived from an EMBL/GenBank/DDBJ whole genome shotgun (WGS) entry which is preliminary data.</text>
</comment>
<organism evidence="2 3">
    <name type="scientific">Polysphondylium violaceum</name>
    <dbReference type="NCBI Taxonomy" id="133409"/>
    <lineage>
        <taxon>Eukaryota</taxon>
        <taxon>Amoebozoa</taxon>
        <taxon>Evosea</taxon>
        <taxon>Eumycetozoa</taxon>
        <taxon>Dictyostelia</taxon>
        <taxon>Dictyosteliales</taxon>
        <taxon>Dictyosteliaceae</taxon>
        <taxon>Polysphondylium</taxon>
    </lineage>
</organism>
<dbReference type="GO" id="GO:0016788">
    <property type="term" value="F:hydrolase activity, acting on ester bonds"/>
    <property type="evidence" value="ECO:0007669"/>
    <property type="project" value="InterPro"/>
</dbReference>